<dbReference type="Proteomes" id="UP000784294">
    <property type="component" value="Unassembled WGS sequence"/>
</dbReference>
<dbReference type="AlphaFoldDB" id="A0A448WX31"/>
<evidence type="ECO:0000256" key="1">
    <source>
        <dbReference type="SAM" id="MobiDB-lite"/>
    </source>
</evidence>
<proteinExistence type="predicted"/>
<sequence length="123" mass="13567">MVQEVKSIFQIKNPTMCWYDGEDYVTILSGVELLDAIEFFEKKSKIGCEDSPVPLYISSEDSFYTSSLPVSPVISRTSSADPSSLRASLLCQKWNDPTPNWEAVEANGDGHSESTRAPQASRG</sequence>
<feature type="region of interest" description="Disordered" evidence="1">
    <location>
        <begin position="99"/>
        <end position="123"/>
    </location>
</feature>
<protein>
    <submittedName>
        <fullName evidence="2">Uncharacterized protein</fullName>
    </submittedName>
</protein>
<evidence type="ECO:0000313" key="2">
    <source>
        <dbReference type="EMBL" id="VEL22309.1"/>
    </source>
</evidence>
<gene>
    <name evidence="2" type="ORF">PXEA_LOCUS15749</name>
</gene>
<evidence type="ECO:0000313" key="3">
    <source>
        <dbReference type="Proteomes" id="UP000784294"/>
    </source>
</evidence>
<organism evidence="2 3">
    <name type="scientific">Protopolystoma xenopodis</name>
    <dbReference type="NCBI Taxonomy" id="117903"/>
    <lineage>
        <taxon>Eukaryota</taxon>
        <taxon>Metazoa</taxon>
        <taxon>Spiralia</taxon>
        <taxon>Lophotrochozoa</taxon>
        <taxon>Platyhelminthes</taxon>
        <taxon>Monogenea</taxon>
        <taxon>Polyopisthocotylea</taxon>
        <taxon>Polystomatidea</taxon>
        <taxon>Polystomatidae</taxon>
        <taxon>Protopolystoma</taxon>
    </lineage>
</organism>
<name>A0A448WX31_9PLAT</name>
<accession>A0A448WX31</accession>
<keyword evidence="3" id="KW-1185">Reference proteome</keyword>
<comment type="caution">
    <text evidence="2">The sequence shown here is derived from an EMBL/GenBank/DDBJ whole genome shotgun (WGS) entry which is preliminary data.</text>
</comment>
<dbReference type="EMBL" id="CAAALY010055693">
    <property type="protein sequence ID" value="VEL22309.1"/>
    <property type="molecule type" value="Genomic_DNA"/>
</dbReference>
<reference evidence="2" key="1">
    <citation type="submission" date="2018-11" db="EMBL/GenBank/DDBJ databases">
        <authorList>
            <consortium name="Pathogen Informatics"/>
        </authorList>
    </citation>
    <scope>NUCLEOTIDE SEQUENCE</scope>
</reference>